<comment type="caution">
    <text evidence="1">The sequence shown here is derived from an EMBL/GenBank/DDBJ whole genome shotgun (WGS) entry which is preliminary data.</text>
</comment>
<sequence>MFLSKCDILVNKFNGDIIKPGQIHTLQQNQQSMVIISETLLPGRQYVADVQVAVHPTFFTSMWSEWSNSVEWTYFLP</sequence>
<evidence type="ECO:0000313" key="2">
    <source>
        <dbReference type="Proteomes" id="UP001558613"/>
    </source>
</evidence>
<name>A0ABR3NNC8_9TELE</name>
<dbReference type="InterPro" id="IPR013783">
    <property type="entry name" value="Ig-like_fold"/>
</dbReference>
<dbReference type="SUPFAM" id="SSF49265">
    <property type="entry name" value="Fibronectin type III"/>
    <property type="match status" value="1"/>
</dbReference>
<reference evidence="1 2" key="1">
    <citation type="submission" date="2023-09" db="EMBL/GenBank/DDBJ databases">
        <authorList>
            <person name="Wang M."/>
        </authorList>
    </citation>
    <scope>NUCLEOTIDE SEQUENCE [LARGE SCALE GENOMIC DNA]</scope>
    <source>
        <strain evidence="1">GT-2023</strain>
        <tissue evidence="1">Liver</tissue>
    </source>
</reference>
<dbReference type="Gene3D" id="2.60.40.10">
    <property type="entry name" value="Immunoglobulins"/>
    <property type="match status" value="1"/>
</dbReference>
<dbReference type="Proteomes" id="UP001558613">
    <property type="component" value="Unassembled WGS sequence"/>
</dbReference>
<dbReference type="InterPro" id="IPR036116">
    <property type="entry name" value="FN3_sf"/>
</dbReference>
<organism evidence="1 2">
    <name type="scientific">Cirrhinus molitorella</name>
    <name type="common">mud carp</name>
    <dbReference type="NCBI Taxonomy" id="172907"/>
    <lineage>
        <taxon>Eukaryota</taxon>
        <taxon>Metazoa</taxon>
        <taxon>Chordata</taxon>
        <taxon>Craniata</taxon>
        <taxon>Vertebrata</taxon>
        <taxon>Euteleostomi</taxon>
        <taxon>Actinopterygii</taxon>
        <taxon>Neopterygii</taxon>
        <taxon>Teleostei</taxon>
        <taxon>Ostariophysi</taxon>
        <taxon>Cypriniformes</taxon>
        <taxon>Cyprinidae</taxon>
        <taxon>Labeoninae</taxon>
        <taxon>Labeonini</taxon>
        <taxon>Cirrhinus</taxon>
    </lineage>
</organism>
<proteinExistence type="predicted"/>
<dbReference type="EMBL" id="JAYMGO010000003">
    <property type="protein sequence ID" value="KAL1278522.1"/>
    <property type="molecule type" value="Genomic_DNA"/>
</dbReference>
<keyword evidence="2" id="KW-1185">Reference proteome</keyword>
<accession>A0ABR3NNC8</accession>
<gene>
    <name evidence="1" type="ORF">QQF64_025195</name>
</gene>
<protein>
    <submittedName>
        <fullName evidence="1">Uncharacterized protein</fullName>
    </submittedName>
</protein>
<evidence type="ECO:0000313" key="1">
    <source>
        <dbReference type="EMBL" id="KAL1278522.1"/>
    </source>
</evidence>